<gene>
    <name evidence="16" type="ORF">CSOJ01_12061</name>
</gene>
<evidence type="ECO:0000256" key="9">
    <source>
        <dbReference type="ARBA" id="ARBA00022833"/>
    </source>
</evidence>
<comment type="function">
    <text evidence="2">Extracellular metalloprotease that contributes to pathogenicity.</text>
</comment>
<keyword evidence="8" id="KW-0378">Hydrolase</keyword>
<dbReference type="CDD" id="cd03860">
    <property type="entry name" value="M14_CP_A-B_like"/>
    <property type="match status" value="1"/>
</dbReference>
<keyword evidence="5" id="KW-0964">Secreted</keyword>
<dbReference type="GO" id="GO:0008270">
    <property type="term" value="F:zinc ion binding"/>
    <property type="evidence" value="ECO:0007669"/>
    <property type="project" value="InterPro"/>
</dbReference>
<feature type="signal peptide" evidence="14">
    <location>
        <begin position="1"/>
        <end position="17"/>
    </location>
</feature>
<dbReference type="AlphaFoldDB" id="A0A8H6IWM3"/>
<keyword evidence="6" id="KW-0645">Protease</keyword>
<evidence type="ECO:0000256" key="13">
    <source>
        <dbReference type="PROSITE-ProRule" id="PRU01379"/>
    </source>
</evidence>
<protein>
    <submittedName>
        <fullName evidence="16">Zinc carboxypeptidase a</fullName>
    </submittedName>
</protein>
<comment type="similarity">
    <text evidence="4 13">Belongs to the peptidase M14 family.</text>
</comment>
<dbReference type="PANTHER" id="PTHR11705:SF143">
    <property type="entry name" value="SLL0236 PROTEIN"/>
    <property type="match status" value="1"/>
</dbReference>
<dbReference type="PANTHER" id="PTHR11705">
    <property type="entry name" value="PROTEASE FAMILY M14 CARBOXYPEPTIDASE A,B"/>
    <property type="match status" value="1"/>
</dbReference>
<evidence type="ECO:0000256" key="3">
    <source>
        <dbReference type="ARBA" id="ARBA00004613"/>
    </source>
</evidence>
<feature type="active site" description="Proton donor/acceptor" evidence="13">
    <location>
        <position position="386"/>
    </location>
</feature>
<keyword evidence="17" id="KW-1185">Reference proteome</keyword>
<keyword evidence="11" id="KW-0482">Metalloprotease</keyword>
<dbReference type="GO" id="GO:0005576">
    <property type="term" value="C:extracellular region"/>
    <property type="evidence" value="ECO:0007669"/>
    <property type="project" value="UniProtKB-SubCell"/>
</dbReference>
<evidence type="ECO:0000256" key="1">
    <source>
        <dbReference type="ARBA" id="ARBA00001947"/>
    </source>
</evidence>
<dbReference type="PROSITE" id="PS52035">
    <property type="entry name" value="PEPTIDASE_M14"/>
    <property type="match status" value="1"/>
</dbReference>
<feature type="domain" description="Peptidase M14" evidence="15">
    <location>
        <begin position="114"/>
        <end position="420"/>
    </location>
</feature>
<keyword evidence="7 14" id="KW-0732">Signal</keyword>
<evidence type="ECO:0000256" key="14">
    <source>
        <dbReference type="SAM" id="SignalP"/>
    </source>
</evidence>
<feature type="chain" id="PRO_5034121513" evidence="14">
    <location>
        <begin position="18"/>
        <end position="420"/>
    </location>
</feature>
<dbReference type="Proteomes" id="UP000652219">
    <property type="component" value="Unassembled WGS sequence"/>
</dbReference>
<dbReference type="Pfam" id="PF00246">
    <property type="entry name" value="Peptidase_M14"/>
    <property type="match status" value="1"/>
</dbReference>
<dbReference type="SUPFAM" id="SSF53187">
    <property type="entry name" value="Zn-dependent exopeptidases"/>
    <property type="match status" value="1"/>
</dbReference>
<dbReference type="GO" id="GO:0006508">
    <property type="term" value="P:proteolysis"/>
    <property type="evidence" value="ECO:0007669"/>
    <property type="project" value="UniProtKB-KW"/>
</dbReference>
<comment type="caution">
    <text evidence="16">The sequence shown here is derived from an EMBL/GenBank/DDBJ whole genome shotgun (WGS) entry which is preliminary data.</text>
</comment>
<evidence type="ECO:0000256" key="2">
    <source>
        <dbReference type="ARBA" id="ARBA00003091"/>
    </source>
</evidence>
<comment type="cofactor">
    <cofactor evidence="1">
        <name>Zn(2+)</name>
        <dbReference type="ChEBI" id="CHEBI:29105"/>
    </cofactor>
</comment>
<keyword evidence="10" id="KW-0843">Virulence</keyword>
<proteinExistence type="inferred from homology"/>
<dbReference type="EMBL" id="WIGN01000298">
    <property type="protein sequence ID" value="KAF6801012.1"/>
    <property type="molecule type" value="Genomic_DNA"/>
</dbReference>
<evidence type="ECO:0000313" key="17">
    <source>
        <dbReference type="Proteomes" id="UP000652219"/>
    </source>
</evidence>
<dbReference type="InterPro" id="IPR000834">
    <property type="entry name" value="Peptidase_M14"/>
</dbReference>
<evidence type="ECO:0000256" key="4">
    <source>
        <dbReference type="ARBA" id="ARBA00005988"/>
    </source>
</evidence>
<keyword evidence="16" id="KW-0121">Carboxypeptidase</keyword>
<organism evidence="16 17">
    <name type="scientific">Colletotrichum sojae</name>
    <dbReference type="NCBI Taxonomy" id="2175907"/>
    <lineage>
        <taxon>Eukaryota</taxon>
        <taxon>Fungi</taxon>
        <taxon>Dikarya</taxon>
        <taxon>Ascomycota</taxon>
        <taxon>Pezizomycotina</taxon>
        <taxon>Sordariomycetes</taxon>
        <taxon>Hypocreomycetidae</taxon>
        <taxon>Glomerellales</taxon>
        <taxon>Glomerellaceae</taxon>
        <taxon>Colletotrichum</taxon>
        <taxon>Colletotrichum orchidearum species complex</taxon>
    </lineage>
</organism>
<evidence type="ECO:0000259" key="15">
    <source>
        <dbReference type="PROSITE" id="PS52035"/>
    </source>
</evidence>
<accession>A0A8H6IWM3</accession>
<evidence type="ECO:0000256" key="12">
    <source>
        <dbReference type="ARBA" id="ARBA00023145"/>
    </source>
</evidence>
<name>A0A8H6IWM3_9PEZI</name>
<keyword evidence="9" id="KW-0862">Zinc</keyword>
<evidence type="ECO:0000256" key="6">
    <source>
        <dbReference type="ARBA" id="ARBA00022670"/>
    </source>
</evidence>
<evidence type="ECO:0000256" key="11">
    <source>
        <dbReference type="ARBA" id="ARBA00023049"/>
    </source>
</evidence>
<keyword evidence="12" id="KW-0865">Zymogen</keyword>
<dbReference type="PRINTS" id="PR00765">
    <property type="entry name" value="CRBOXYPTASEA"/>
</dbReference>
<evidence type="ECO:0000256" key="7">
    <source>
        <dbReference type="ARBA" id="ARBA00022729"/>
    </source>
</evidence>
<sequence>MKASVISAATLLPSALATVVPKSDKVDYNGFKGLRITLPEDAEGLADQINDLAATILNPGSKEELDVVVSPDNVDAISQLAVNTTVLVEDVGAGFAEEDTATVYAVPSETWFTAYHSYADHFQFLRDLQSSFPSQSEIVTAGSSFQGRALTGIHIWGSGGKGSKPAVIFHGTVHAREWISTMAKPLQTTEYMAYQLLTQYASNSAVKALVDRFDFYITPVANPDGFVYTQTTNRLWRKTRQTQSGSTCVGRDPNRNWPYKWEVTGGASTNPCSETYKGAAPGDTPEIRGLKAQVDALSASRGIRFYIDFHSYGQYILWPYGYDCNYVGPGDAALRTMAQRGATGIRGVSGSSYTIGNACRALYATTGDSTDYIHGVAKSTYTYTLELRDRGTYGFSLPASQIQATVRETWAGVLAMLQAA</sequence>
<comment type="subcellular location">
    <subcellularLocation>
        <location evidence="3">Secreted</location>
    </subcellularLocation>
</comment>
<evidence type="ECO:0000256" key="5">
    <source>
        <dbReference type="ARBA" id="ARBA00022525"/>
    </source>
</evidence>
<reference evidence="16 17" key="1">
    <citation type="journal article" date="2020" name="Phytopathology">
        <title>Genome Sequence Resources of Colletotrichum truncatum, C. plurivorum, C. musicola, and C. sojae: Four Species Pathogenic to Soybean (Glycine max).</title>
        <authorList>
            <person name="Rogerio F."/>
            <person name="Boufleur T.R."/>
            <person name="Ciampi-Guillardi M."/>
            <person name="Sukno S.A."/>
            <person name="Thon M.R."/>
            <person name="Massola Junior N.S."/>
            <person name="Baroncelli R."/>
        </authorList>
    </citation>
    <scope>NUCLEOTIDE SEQUENCE [LARGE SCALE GENOMIC DNA]</scope>
    <source>
        <strain evidence="16 17">LFN0009</strain>
    </source>
</reference>
<evidence type="ECO:0000256" key="8">
    <source>
        <dbReference type="ARBA" id="ARBA00022801"/>
    </source>
</evidence>
<evidence type="ECO:0000313" key="16">
    <source>
        <dbReference type="EMBL" id="KAF6801012.1"/>
    </source>
</evidence>
<dbReference type="Gene3D" id="3.40.630.10">
    <property type="entry name" value="Zn peptidases"/>
    <property type="match status" value="1"/>
</dbReference>
<dbReference type="GO" id="GO:0004181">
    <property type="term" value="F:metallocarboxypeptidase activity"/>
    <property type="evidence" value="ECO:0007669"/>
    <property type="project" value="InterPro"/>
</dbReference>
<dbReference type="SMART" id="SM00631">
    <property type="entry name" value="Zn_pept"/>
    <property type="match status" value="1"/>
</dbReference>
<evidence type="ECO:0000256" key="10">
    <source>
        <dbReference type="ARBA" id="ARBA00023026"/>
    </source>
</evidence>
<dbReference type="FunFam" id="3.40.630.10:FF:000165">
    <property type="entry name" value="Glucan 1,4-alpha-glucosidase, putative"/>
    <property type="match status" value="1"/>
</dbReference>